<proteinExistence type="predicted"/>
<organism evidence="1 2">
    <name type="scientific">Candidatus Nitrosymbiomonas proteolyticus</name>
    <dbReference type="NCBI Taxonomy" id="2608984"/>
    <lineage>
        <taxon>Bacteria</taxon>
        <taxon>Bacillati</taxon>
        <taxon>Armatimonadota</taxon>
        <taxon>Armatimonadota incertae sedis</taxon>
        <taxon>Candidatus Nitrosymbiomonas</taxon>
    </lineage>
</organism>
<dbReference type="AntiFam" id="ANF00012">
    <property type="entry name" value="tRNA translation"/>
</dbReference>
<name>A0A809RD55_9BACT</name>
<dbReference type="AlphaFoldDB" id="A0A809RD55"/>
<sequence length="61" mass="6696">MKLGKNSGAGGGTRTPNPQFRRLMLYPLSYARAGMEFYQTPPVQGARSCRTTSCDSVQVRV</sequence>
<dbReference type="Proteomes" id="UP000662873">
    <property type="component" value="Chromosome"/>
</dbReference>
<accession>A0A809RD55</accession>
<evidence type="ECO:0000313" key="2">
    <source>
        <dbReference type="Proteomes" id="UP000662873"/>
    </source>
</evidence>
<evidence type="ECO:0000313" key="1">
    <source>
        <dbReference type="EMBL" id="BBO24578.1"/>
    </source>
</evidence>
<dbReference type="EMBL" id="AP021858">
    <property type="protein sequence ID" value="BBO24578.1"/>
    <property type="molecule type" value="Genomic_DNA"/>
</dbReference>
<gene>
    <name evidence="1" type="ORF">NPRO_21730</name>
</gene>
<reference evidence="1" key="1">
    <citation type="journal article" name="DNA Res.">
        <title>The physiological potential of anammox bacteria as revealed by their core genome structure.</title>
        <authorList>
            <person name="Okubo T."/>
            <person name="Toyoda A."/>
            <person name="Fukuhara K."/>
            <person name="Uchiyama I."/>
            <person name="Harigaya Y."/>
            <person name="Kuroiwa M."/>
            <person name="Suzuki T."/>
            <person name="Murakami Y."/>
            <person name="Suwa Y."/>
            <person name="Takami H."/>
        </authorList>
    </citation>
    <scope>NUCLEOTIDE SEQUENCE</scope>
    <source>
        <strain evidence="1">317325-2</strain>
    </source>
</reference>
<dbReference type="KEGG" id="npy:NPRO_21730"/>
<protein>
    <submittedName>
        <fullName evidence="1">Uncharacterized protein</fullName>
    </submittedName>
</protein>